<dbReference type="Pfam" id="PF10671">
    <property type="entry name" value="TcpQ"/>
    <property type="match status" value="1"/>
</dbReference>
<sequence length="144" mass="16778">MNKKIIGCFIILSWIPLGNTEELLTIENPKSSLFSKNNTINLNEPKDKKLLFSDENTKPVKVTPDLFLKENNLLSQQIEIWAEPKGYKLLWKAQRDYLIFKDIYIHGKDNIEVLSHLGDLLASQNYNLNIKFYKRNNVLVVDEN</sequence>
<feature type="domain" description="Toxin co-regulated pilus biosynthesis protein Q C-terminal" evidence="1">
    <location>
        <begin position="73"/>
        <end position="143"/>
    </location>
</feature>
<dbReference type="InterPro" id="IPR018927">
    <property type="entry name" value="Pilus_synth_Q_C"/>
</dbReference>
<reference evidence="2" key="1">
    <citation type="submission" date="2024-02" db="EMBL/GenBank/DDBJ databases">
        <authorList>
            <consortium name="Clinical and Environmental Microbiology Branch: Whole genome sequencing antimicrobial resistance pathogens in the healthcare setting"/>
        </authorList>
    </citation>
    <scope>NUCLEOTIDE SEQUENCE</scope>
    <source>
        <strain evidence="2">2021GO-0154</strain>
    </source>
</reference>
<comment type="caution">
    <text evidence="2">The sequence shown here is derived from an EMBL/GenBank/DDBJ whole genome shotgun (WGS) entry which is preliminary data.</text>
</comment>
<protein>
    <submittedName>
        <fullName evidence="2">TcpQ domain-containing protein</fullName>
    </submittedName>
</protein>
<proteinExistence type="predicted"/>
<evidence type="ECO:0000259" key="1">
    <source>
        <dbReference type="Pfam" id="PF10671"/>
    </source>
</evidence>
<accession>A0AAI9GIX2</accession>
<organism evidence="2">
    <name type="scientific">Providencia stuartii</name>
    <dbReference type="NCBI Taxonomy" id="588"/>
    <lineage>
        <taxon>Bacteria</taxon>
        <taxon>Pseudomonadati</taxon>
        <taxon>Pseudomonadota</taxon>
        <taxon>Gammaproteobacteria</taxon>
        <taxon>Enterobacterales</taxon>
        <taxon>Morganellaceae</taxon>
        <taxon>Providencia</taxon>
    </lineage>
</organism>
<name>A0AAI9GIX2_PROST</name>
<dbReference type="AlphaFoldDB" id="A0AAI9GIX2"/>
<gene>
    <name evidence="2" type="ORF">RG298_002827</name>
</gene>
<dbReference type="EMBL" id="ABMABF030000009">
    <property type="protein sequence ID" value="EMJ5135079.1"/>
    <property type="molecule type" value="Genomic_DNA"/>
</dbReference>
<evidence type="ECO:0000313" key="2">
    <source>
        <dbReference type="EMBL" id="EMJ5135079.1"/>
    </source>
</evidence>